<reference evidence="1" key="1">
    <citation type="journal article" date="2023" name="Insect Mol. Biol.">
        <title>Genome sequencing provides insights into the evolution of gene families encoding plant cell wall-degrading enzymes in longhorned beetles.</title>
        <authorList>
            <person name="Shin N.R."/>
            <person name="Okamura Y."/>
            <person name="Kirsch R."/>
            <person name="Pauchet Y."/>
        </authorList>
    </citation>
    <scope>NUCLEOTIDE SEQUENCE</scope>
    <source>
        <strain evidence="1">AMC_N1</strain>
    </source>
</reference>
<keyword evidence="2" id="KW-1185">Reference proteome</keyword>
<protein>
    <submittedName>
        <fullName evidence="1">Uncharacterized protein</fullName>
    </submittedName>
</protein>
<comment type="caution">
    <text evidence="1">The sequence shown here is derived from an EMBL/GenBank/DDBJ whole genome shotgun (WGS) entry which is preliminary data.</text>
</comment>
<name>A0AAV8XQ32_9CUCU</name>
<evidence type="ECO:0000313" key="2">
    <source>
        <dbReference type="Proteomes" id="UP001162162"/>
    </source>
</evidence>
<accession>A0AAV8XQ32</accession>
<dbReference type="AlphaFoldDB" id="A0AAV8XQ32"/>
<proteinExistence type="predicted"/>
<organism evidence="1 2">
    <name type="scientific">Aromia moschata</name>
    <dbReference type="NCBI Taxonomy" id="1265417"/>
    <lineage>
        <taxon>Eukaryota</taxon>
        <taxon>Metazoa</taxon>
        <taxon>Ecdysozoa</taxon>
        <taxon>Arthropoda</taxon>
        <taxon>Hexapoda</taxon>
        <taxon>Insecta</taxon>
        <taxon>Pterygota</taxon>
        <taxon>Neoptera</taxon>
        <taxon>Endopterygota</taxon>
        <taxon>Coleoptera</taxon>
        <taxon>Polyphaga</taxon>
        <taxon>Cucujiformia</taxon>
        <taxon>Chrysomeloidea</taxon>
        <taxon>Cerambycidae</taxon>
        <taxon>Cerambycinae</taxon>
        <taxon>Callichromatini</taxon>
        <taxon>Aromia</taxon>
    </lineage>
</organism>
<sequence>MCNKCDVGLYIFPCFNLKLKLIKFQQIVEVTDISVNQLAGTAKFAVWGAIWSEKSPSLKTTSAASLSASDLVAASAYTLTISSVPDGRTKARPLLYFDVKNKCKDQYLNFT</sequence>
<dbReference type="EMBL" id="JAPWTK010000389">
    <property type="protein sequence ID" value="KAJ8941071.1"/>
    <property type="molecule type" value="Genomic_DNA"/>
</dbReference>
<evidence type="ECO:0000313" key="1">
    <source>
        <dbReference type="EMBL" id="KAJ8941071.1"/>
    </source>
</evidence>
<dbReference type="Proteomes" id="UP001162162">
    <property type="component" value="Unassembled WGS sequence"/>
</dbReference>
<gene>
    <name evidence="1" type="ORF">NQ318_003252</name>
</gene>